<evidence type="ECO:0000313" key="2">
    <source>
        <dbReference type="EMBL" id="KAI5081589.1"/>
    </source>
</evidence>
<keyword evidence="3" id="KW-1185">Reference proteome</keyword>
<name>A0A9D4V8Q4_ADICA</name>
<dbReference type="AlphaFoldDB" id="A0A9D4V8Q4"/>
<reference evidence="2" key="1">
    <citation type="submission" date="2021-01" db="EMBL/GenBank/DDBJ databases">
        <title>Adiantum capillus-veneris genome.</title>
        <authorList>
            <person name="Fang Y."/>
            <person name="Liao Q."/>
        </authorList>
    </citation>
    <scope>NUCLEOTIDE SEQUENCE</scope>
    <source>
        <strain evidence="2">H3</strain>
        <tissue evidence="2">Leaf</tissue>
    </source>
</reference>
<sequence length="92" mass="10032">MAPAQPASPVGPAPRNRPDSTLQNPQKEIVLTKVSTSSKNQPYSGFRIGLCFRINKKVNLFQAFKSPEVGDSTVKKVIPLISIKSIRPVDLS</sequence>
<evidence type="ECO:0000313" key="3">
    <source>
        <dbReference type="Proteomes" id="UP000886520"/>
    </source>
</evidence>
<comment type="caution">
    <text evidence="2">The sequence shown here is derived from an EMBL/GenBank/DDBJ whole genome shotgun (WGS) entry which is preliminary data.</text>
</comment>
<accession>A0A9D4V8Q4</accession>
<feature type="region of interest" description="Disordered" evidence="1">
    <location>
        <begin position="1"/>
        <end position="29"/>
    </location>
</feature>
<organism evidence="2 3">
    <name type="scientific">Adiantum capillus-veneris</name>
    <name type="common">Maidenhair fern</name>
    <dbReference type="NCBI Taxonomy" id="13818"/>
    <lineage>
        <taxon>Eukaryota</taxon>
        <taxon>Viridiplantae</taxon>
        <taxon>Streptophyta</taxon>
        <taxon>Embryophyta</taxon>
        <taxon>Tracheophyta</taxon>
        <taxon>Polypodiopsida</taxon>
        <taxon>Polypodiidae</taxon>
        <taxon>Polypodiales</taxon>
        <taxon>Pteridineae</taxon>
        <taxon>Pteridaceae</taxon>
        <taxon>Vittarioideae</taxon>
        <taxon>Adiantum</taxon>
    </lineage>
</organism>
<proteinExistence type="predicted"/>
<dbReference type="EMBL" id="JABFUD020000003">
    <property type="protein sequence ID" value="KAI5081589.1"/>
    <property type="molecule type" value="Genomic_DNA"/>
</dbReference>
<evidence type="ECO:0000256" key="1">
    <source>
        <dbReference type="SAM" id="MobiDB-lite"/>
    </source>
</evidence>
<protein>
    <submittedName>
        <fullName evidence="2">Uncharacterized protein</fullName>
    </submittedName>
</protein>
<dbReference type="Proteomes" id="UP000886520">
    <property type="component" value="Chromosome 2"/>
</dbReference>
<gene>
    <name evidence="2" type="ORF">GOP47_0001332</name>
</gene>